<dbReference type="Proteomes" id="UP000010478">
    <property type="component" value="Chromosome"/>
</dbReference>
<proteinExistence type="predicted"/>
<dbReference type="EMBL" id="CP003614">
    <property type="protein sequence ID" value="AFZ05339.1"/>
    <property type="molecule type" value="Genomic_DNA"/>
</dbReference>
<dbReference type="RefSeq" id="WP_015174669.1">
    <property type="nucleotide sequence ID" value="NC_019729.1"/>
</dbReference>
<evidence type="ECO:0000313" key="1">
    <source>
        <dbReference type="EMBL" id="AFZ05339.1"/>
    </source>
</evidence>
<gene>
    <name evidence="1" type="ORF">Osc7112_0752</name>
</gene>
<sequence>MPSYAEIELEKSGLAELPLELDSKHEGYVYGQSFTRTWEILDIVAKLNGLQPLSSFYAECDIQKQWYDSAVGLQTVSGLLNKYFTIIGCGTVTFLSSESKRLDCELSGLPQDEAILKDAIRSKELFNYAMWDLRAYELILRGAVENGECFRIVVN</sequence>
<evidence type="ECO:0000313" key="2">
    <source>
        <dbReference type="Proteomes" id="UP000010478"/>
    </source>
</evidence>
<dbReference type="HOGENOM" id="CLU_1912458_0_0_3"/>
<dbReference type="STRING" id="179408.Osc7112_0752"/>
<dbReference type="KEGG" id="oni:Osc7112_0752"/>
<dbReference type="AlphaFoldDB" id="K9VCV7"/>
<name>K9VCV7_9CYAN</name>
<protein>
    <submittedName>
        <fullName evidence="1">Uncharacterized protein</fullName>
    </submittedName>
</protein>
<reference evidence="1 2" key="1">
    <citation type="submission" date="2012-05" db="EMBL/GenBank/DDBJ databases">
        <title>Finished chromosome of genome of Oscillatoria sp. PCC 7112.</title>
        <authorList>
            <consortium name="US DOE Joint Genome Institute"/>
            <person name="Gugger M."/>
            <person name="Coursin T."/>
            <person name="Rippka R."/>
            <person name="Tandeau De Marsac N."/>
            <person name="Huntemann M."/>
            <person name="Wei C.-L."/>
            <person name="Han J."/>
            <person name="Detter J.C."/>
            <person name="Han C."/>
            <person name="Tapia R."/>
            <person name="Davenport K."/>
            <person name="Daligault H."/>
            <person name="Erkkila T."/>
            <person name="Gu W."/>
            <person name="Munk A.C.C."/>
            <person name="Teshima H."/>
            <person name="Xu Y."/>
            <person name="Chain P."/>
            <person name="Chen A."/>
            <person name="Krypides N."/>
            <person name="Mavromatis K."/>
            <person name="Markowitz V."/>
            <person name="Szeto E."/>
            <person name="Ivanova N."/>
            <person name="Mikhailova N."/>
            <person name="Ovchinnikova G."/>
            <person name="Pagani I."/>
            <person name="Pati A."/>
            <person name="Goodwin L."/>
            <person name="Peters L."/>
            <person name="Pitluck S."/>
            <person name="Woyke T."/>
            <person name="Kerfeld C."/>
        </authorList>
    </citation>
    <scope>NUCLEOTIDE SEQUENCE [LARGE SCALE GENOMIC DNA]</scope>
    <source>
        <strain evidence="1 2">PCC 7112</strain>
    </source>
</reference>
<dbReference type="OrthoDB" id="582010at2"/>
<organism evidence="1 2">
    <name type="scientific">Phormidium nigroviride PCC 7112</name>
    <dbReference type="NCBI Taxonomy" id="179408"/>
    <lineage>
        <taxon>Bacteria</taxon>
        <taxon>Bacillati</taxon>
        <taxon>Cyanobacteriota</taxon>
        <taxon>Cyanophyceae</taxon>
        <taxon>Oscillatoriophycideae</taxon>
        <taxon>Oscillatoriales</taxon>
        <taxon>Oscillatoriaceae</taxon>
        <taxon>Phormidium</taxon>
    </lineage>
</organism>
<keyword evidence="2" id="KW-1185">Reference proteome</keyword>
<accession>K9VCV7</accession>